<dbReference type="Proteomes" id="UP000077115">
    <property type="component" value="Unassembled WGS sequence"/>
</dbReference>
<feature type="transmembrane region" description="Helical" evidence="1">
    <location>
        <begin position="146"/>
        <end position="170"/>
    </location>
</feature>
<name>A0A177WWH0_BATDL</name>
<proteinExistence type="predicted"/>
<dbReference type="VEuPathDB" id="FungiDB:BDEG_27651"/>
<organism evidence="2 3">
    <name type="scientific">Batrachochytrium dendrobatidis (strain JEL423)</name>
    <dbReference type="NCBI Taxonomy" id="403673"/>
    <lineage>
        <taxon>Eukaryota</taxon>
        <taxon>Fungi</taxon>
        <taxon>Fungi incertae sedis</taxon>
        <taxon>Chytridiomycota</taxon>
        <taxon>Chytridiomycota incertae sedis</taxon>
        <taxon>Chytridiomycetes</taxon>
        <taxon>Rhizophydiales</taxon>
        <taxon>Rhizophydiales incertae sedis</taxon>
        <taxon>Batrachochytrium</taxon>
    </lineage>
</organism>
<evidence type="ECO:0000256" key="1">
    <source>
        <dbReference type="SAM" id="Phobius"/>
    </source>
</evidence>
<reference evidence="2 3" key="2">
    <citation type="submission" date="2016-05" db="EMBL/GenBank/DDBJ databases">
        <title>Lineage-specific infection strategies underlie the spectrum of fungal disease in amphibians.</title>
        <authorList>
            <person name="Cuomo C.A."/>
            <person name="Farrer R.A."/>
            <person name="James T."/>
            <person name="Longcore J."/>
            <person name="Birren B."/>
        </authorList>
    </citation>
    <scope>NUCLEOTIDE SEQUENCE [LARGE SCALE GENOMIC DNA]</scope>
    <source>
        <strain evidence="2 3">JEL423</strain>
    </source>
</reference>
<keyword evidence="1" id="KW-0472">Membrane</keyword>
<reference evidence="2 3" key="1">
    <citation type="submission" date="2006-10" db="EMBL/GenBank/DDBJ databases">
        <title>The Genome Sequence of Batrachochytrium dendrobatidis JEL423.</title>
        <authorList>
            <consortium name="The Broad Institute Genome Sequencing Platform"/>
            <person name="Birren B."/>
            <person name="Lander E."/>
            <person name="Galagan J."/>
            <person name="Cuomo C."/>
            <person name="Devon K."/>
            <person name="Jaffe D."/>
            <person name="Butler J."/>
            <person name="Alvarez P."/>
            <person name="Gnerre S."/>
            <person name="Grabherr M."/>
            <person name="Kleber M."/>
            <person name="Mauceli E."/>
            <person name="Brockman W."/>
            <person name="Young S."/>
            <person name="LaButti K."/>
            <person name="Sykes S."/>
            <person name="DeCaprio D."/>
            <person name="Crawford M."/>
            <person name="Koehrsen M."/>
            <person name="Engels R."/>
            <person name="Montgomery P."/>
            <person name="Pearson M."/>
            <person name="Howarth C."/>
            <person name="Larson L."/>
            <person name="White J."/>
            <person name="O'Leary S."/>
            <person name="Kodira C."/>
            <person name="Zeng Q."/>
            <person name="Yandava C."/>
            <person name="Alvarado L."/>
            <person name="Longcore J."/>
            <person name="James T."/>
        </authorList>
    </citation>
    <scope>NUCLEOTIDE SEQUENCE [LARGE SCALE GENOMIC DNA]</scope>
    <source>
        <strain evidence="2 3">JEL423</strain>
    </source>
</reference>
<keyword evidence="1" id="KW-0812">Transmembrane</keyword>
<keyword evidence="1" id="KW-1133">Transmembrane helix</keyword>
<evidence type="ECO:0000313" key="2">
    <source>
        <dbReference type="EMBL" id="OAJ44423.1"/>
    </source>
</evidence>
<gene>
    <name evidence="2" type="ORF">BDEG_27651</name>
</gene>
<evidence type="ECO:0000313" key="3">
    <source>
        <dbReference type="Proteomes" id="UP000077115"/>
    </source>
</evidence>
<dbReference type="EMBL" id="DS022312">
    <property type="protein sequence ID" value="OAJ44423.1"/>
    <property type="molecule type" value="Genomic_DNA"/>
</dbReference>
<accession>A0A177WWH0</accession>
<protein>
    <submittedName>
        <fullName evidence="2">Uncharacterized protein</fullName>
    </submittedName>
</protein>
<sequence length="300" mass="33129">MCQVLPSRTLKAPSTHLPVPGVPDILPDDLQSIIDLLGDYTNYGQPNFDSFDSNQGPLTKTLISNTEIEPSQNAMLPESTTQPSDKVFNQHHDTLSVHTLSPGMTVIKTIAEISGKNDQDGILHKSDAATPPQPASHKSILRDKTLLFGVISAMGIIATVVLVVAGSVMAKFQWRHWVSVNRINTNPDKSKLRHTQESGVAYPSGLTYDWSDDEVDLGDLGEKRRVSSITHGKSRRDLINDDEWCTQQLYTSDLKVARVDWHTVKATYPNIIDEDESVGSALGSLMDNIIDPWDGVQKQY</sequence>
<dbReference type="AlphaFoldDB" id="A0A177WWH0"/>